<reference evidence="1 2" key="1">
    <citation type="submission" date="2011-01" db="EMBL/GenBank/DDBJ databases">
        <authorList>
            <person name="Weinstock G."/>
            <person name="Sodergren E."/>
            <person name="Clifton S."/>
            <person name="Fulton L."/>
            <person name="Fulton B."/>
            <person name="Courtney L."/>
            <person name="Fronick C."/>
            <person name="Harrison M."/>
            <person name="Strong C."/>
            <person name="Farmer C."/>
            <person name="Delahaunty K."/>
            <person name="Markovic C."/>
            <person name="Hall O."/>
            <person name="Minx P."/>
            <person name="Tomlinson C."/>
            <person name="Mitreva M."/>
            <person name="Hou S."/>
            <person name="Chen J."/>
            <person name="Wollam A."/>
            <person name="Pepin K.H."/>
            <person name="Johnson M."/>
            <person name="Bhonagiri V."/>
            <person name="Zhang X."/>
            <person name="Suruliraj S."/>
            <person name="Warren W."/>
            <person name="Chinwalla A."/>
            <person name="Mardis E.R."/>
            <person name="Wilson R.K."/>
        </authorList>
    </citation>
    <scope>NUCLEOTIDE SEQUENCE [LARGE SCALE GENOMIC DNA]</scope>
    <source>
        <strain evidence="1 2">YIT 12067</strain>
    </source>
</reference>
<gene>
    <name evidence="1" type="ORF">HMPREF9443_01181</name>
</gene>
<name>E8LEA3_9FIRM</name>
<sequence>MQGLLDLIVEESFRAVNLQKVKKAKNLRNYCEICRFFLQLKNHRKLFIKQRCFLFSNNENKKEKSLDAT</sequence>
<dbReference type="HOGENOM" id="CLU_2772305_0_0_9"/>
<comment type="caution">
    <text evidence="1">The sequence shown here is derived from an EMBL/GenBank/DDBJ whole genome shotgun (WGS) entry which is preliminary data.</text>
</comment>
<dbReference type="EMBL" id="AEVN01000048">
    <property type="protein sequence ID" value="EFY04814.1"/>
    <property type="molecule type" value="Genomic_DNA"/>
</dbReference>
<protein>
    <submittedName>
        <fullName evidence="1">Uncharacterized protein</fullName>
    </submittedName>
</protein>
<organism evidence="1 2">
    <name type="scientific">Phascolarctobacterium succinatutens YIT 12067</name>
    <dbReference type="NCBI Taxonomy" id="626939"/>
    <lineage>
        <taxon>Bacteria</taxon>
        <taxon>Bacillati</taxon>
        <taxon>Bacillota</taxon>
        <taxon>Negativicutes</taxon>
        <taxon>Acidaminococcales</taxon>
        <taxon>Acidaminococcaceae</taxon>
        <taxon>Phascolarctobacterium</taxon>
    </lineage>
</organism>
<accession>E8LEA3</accession>
<keyword evidence="2" id="KW-1185">Reference proteome</keyword>
<dbReference type="AlphaFoldDB" id="E8LEA3"/>
<dbReference type="Proteomes" id="UP000004923">
    <property type="component" value="Unassembled WGS sequence"/>
</dbReference>
<proteinExistence type="predicted"/>
<evidence type="ECO:0000313" key="1">
    <source>
        <dbReference type="EMBL" id="EFY04814.1"/>
    </source>
</evidence>
<evidence type="ECO:0000313" key="2">
    <source>
        <dbReference type="Proteomes" id="UP000004923"/>
    </source>
</evidence>